<gene>
    <name evidence="18" type="ORF">FV139_01220</name>
</gene>
<evidence type="ECO:0000256" key="11">
    <source>
        <dbReference type="ARBA" id="ARBA00023136"/>
    </source>
</evidence>
<comment type="subcellular location">
    <subcellularLocation>
        <location evidence="2">Membrane</location>
    </subcellularLocation>
</comment>
<evidence type="ECO:0000256" key="8">
    <source>
        <dbReference type="ARBA" id="ARBA00023002"/>
    </source>
</evidence>
<dbReference type="Gene3D" id="2.102.10.10">
    <property type="entry name" value="Rieske [2Fe-2S] iron-sulphur domain"/>
    <property type="match status" value="1"/>
</dbReference>
<evidence type="ECO:0000259" key="17">
    <source>
        <dbReference type="PROSITE" id="PS51296"/>
    </source>
</evidence>
<dbReference type="Proteomes" id="UP000321039">
    <property type="component" value="Unassembled WGS sequence"/>
</dbReference>
<keyword evidence="10" id="KW-0411">Iron-sulfur</keyword>
<dbReference type="Gene3D" id="3.90.380.10">
    <property type="entry name" value="Naphthalene 1,2-dioxygenase Alpha Subunit, Chain A, domain 1"/>
    <property type="match status" value="1"/>
</dbReference>
<evidence type="ECO:0000256" key="2">
    <source>
        <dbReference type="ARBA" id="ARBA00004370"/>
    </source>
</evidence>
<dbReference type="EC" id="1.14.19.21" evidence="14"/>
<evidence type="ECO:0000256" key="15">
    <source>
        <dbReference type="ARBA" id="ARBA00047853"/>
    </source>
</evidence>
<evidence type="ECO:0000256" key="14">
    <source>
        <dbReference type="ARBA" id="ARBA00026095"/>
    </source>
</evidence>
<evidence type="ECO:0000256" key="12">
    <source>
        <dbReference type="ARBA" id="ARBA00025712"/>
    </source>
</evidence>
<dbReference type="PROSITE" id="PS51296">
    <property type="entry name" value="RIESKE"/>
    <property type="match status" value="1"/>
</dbReference>
<reference evidence="18 19" key="1">
    <citation type="submission" date="2019-08" db="EMBL/GenBank/DDBJ databases">
        <title>Parahaliea maris sp. nov., isolated from the surface seawater.</title>
        <authorList>
            <person name="Liu Y."/>
        </authorList>
    </citation>
    <scope>NUCLEOTIDE SEQUENCE [LARGE SCALE GENOMIC DNA]</scope>
    <source>
        <strain evidence="18 19">HSLHS9</strain>
    </source>
</reference>
<evidence type="ECO:0000256" key="7">
    <source>
        <dbReference type="ARBA" id="ARBA00022989"/>
    </source>
</evidence>
<dbReference type="PANTHER" id="PTHR21266:SF32">
    <property type="entry name" value="CHOLESTEROL 7-DESATURASE NVD"/>
    <property type="match status" value="1"/>
</dbReference>
<comment type="caution">
    <text evidence="18">The sequence shown here is derived from an EMBL/GenBank/DDBJ whole genome shotgun (WGS) entry which is preliminary data.</text>
</comment>
<dbReference type="GO" id="GO:0005737">
    <property type="term" value="C:cytoplasm"/>
    <property type="evidence" value="ECO:0007669"/>
    <property type="project" value="TreeGrafter"/>
</dbReference>
<evidence type="ECO:0000313" key="19">
    <source>
        <dbReference type="Proteomes" id="UP000321039"/>
    </source>
</evidence>
<dbReference type="GO" id="GO:0016020">
    <property type="term" value="C:membrane"/>
    <property type="evidence" value="ECO:0007669"/>
    <property type="project" value="UniProtKB-SubCell"/>
</dbReference>
<keyword evidence="8" id="KW-0560">Oxidoreductase</keyword>
<comment type="cofactor">
    <cofactor evidence="1">
        <name>Fe cation</name>
        <dbReference type="ChEBI" id="CHEBI:24875"/>
    </cofactor>
</comment>
<dbReference type="InterPro" id="IPR050584">
    <property type="entry name" value="Cholesterol_7-desaturase"/>
</dbReference>
<evidence type="ECO:0000256" key="13">
    <source>
        <dbReference type="ARBA" id="ARBA00025729"/>
    </source>
</evidence>
<evidence type="ECO:0000256" key="16">
    <source>
        <dbReference type="ARBA" id="ARBA00049548"/>
    </source>
</evidence>
<dbReference type="GO" id="GO:0170056">
    <property type="term" value="F:cholesterol 7-desaturase [NAD(P)H] activity"/>
    <property type="evidence" value="ECO:0007669"/>
    <property type="project" value="UniProtKB-EC"/>
</dbReference>
<comment type="similarity">
    <text evidence="13">Belongs to the cholesterol 7-desaturase family.</text>
</comment>
<dbReference type="GO" id="GO:0051537">
    <property type="term" value="F:2 iron, 2 sulfur cluster binding"/>
    <property type="evidence" value="ECO:0007669"/>
    <property type="project" value="UniProtKB-KW"/>
</dbReference>
<dbReference type="GO" id="GO:0008203">
    <property type="term" value="P:cholesterol metabolic process"/>
    <property type="evidence" value="ECO:0007669"/>
    <property type="project" value="InterPro"/>
</dbReference>
<comment type="pathway">
    <text evidence="12">Steroid hormone biosynthesis; dafachronic acid biosynthesis.</text>
</comment>
<evidence type="ECO:0000256" key="1">
    <source>
        <dbReference type="ARBA" id="ARBA00001962"/>
    </source>
</evidence>
<dbReference type="CDD" id="cd03469">
    <property type="entry name" value="Rieske_RO_Alpha_N"/>
    <property type="match status" value="1"/>
</dbReference>
<evidence type="ECO:0000313" key="18">
    <source>
        <dbReference type="EMBL" id="TXS96154.1"/>
    </source>
</evidence>
<comment type="catalytic activity">
    <reaction evidence="15">
        <text>cholesterol + NADH + O2 + H(+) = 7-dehydrocholesterol + NAD(+) + 2 H2O</text>
        <dbReference type="Rhea" id="RHEA:51644"/>
        <dbReference type="ChEBI" id="CHEBI:15377"/>
        <dbReference type="ChEBI" id="CHEBI:15378"/>
        <dbReference type="ChEBI" id="CHEBI:15379"/>
        <dbReference type="ChEBI" id="CHEBI:16113"/>
        <dbReference type="ChEBI" id="CHEBI:17759"/>
        <dbReference type="ChEBI" id="CHEBI:57540"/>
        <dbReference type="ChEBI" id="CHEBI:57945"/>
        <dbReference type="EC" id="1.14.19.21"/>
    </reaction>
    <physiologicalReaction direction="left-to-right" evidence="15">
        <dbReference type="Rhea" id="RHEA:51645"/>
    </physiologicalReaction>
</comment>
<feature type="domain" description="Rieske" evidence="17">
    <location>
        <begin position="36"/>
        <end position="138"/>
    </location>
</feature>
<dbReference type="SUPFAM" id="SSF50022">
    <property type="entry name" value="ISP domain"/>
    <property type="match status" value="1"/>
</dbReference>
<dbReference type="EMBL" id="VRZA01000001">
    <property type="protein sequence ID" value="TXS96154.1"/>
    <property type="molecule type" value="Genomic_DNA"/>
</dbReference>
<dbReference type="InterPro" id="IPR036922">
    <property type="entry name" value="Rieske_2Fe-2S_sf"/>
</dbReference>
<dbReference type="Pfam" id="PF00355">
    <property type="entry name" value="Rieske"/>
    <property type="match status" value="1"/>
</dbReference>
<evidence type="ECO:0000256" key="6">
    <source>
        <dbReference type="ARBA" id="ARBA00022723"/>
    </source>
</evidence>
<dbReference type="Pfam" id="PF19298">
    <property type="entry name" value="KshA_C"/>
    <property type="match status" value="1"/>
</dbReference>
<evidence type="ECO:0000256" key="10">
    <source>
        <dbReference type="ARBA" id="ARBA00023014"/>
    </source>
</evidence>
<keyword evidence="5" id="KW-0001">2Fe-2S</keyword>
<dbReference type="InterPro" id="IPR045605">
    <property type="entry name" value="KshA-like_C"/>
</dbReference>
<evidence type="ECO:0000256" key="5">
    <source>
        <dbReference type="ARBA" id="ARBA00022714"/>
    </source>
</evidence>
<keyword evidence="7" id="KW-1133">Transmembrane helix</keyword>
<evidence type="ECO:0000256" key="9">
    <source>
        <dbReference type="ARBA" id="ARBA00023004"/>
    </source>
</evidence>
<protein>
    <recommendedName>
        <fullName evidence="14">cholesterol 7-desaturase</fullName>
        <ecNumber evidence="14">1.14.19.21</ecNumber>
    </recommendedName>
</protein>
<proteinExistence type="inferred from homology"/>
<accession>A0A5C9A7Z5</accession>
<keyword evidence="9" id="KW-0408">Iron</keyword>
<dbReference type="SUPFAM" id="SSF55961">
    <property type="entry name" value="Bet v1-like"/>
    <property type="match status" value="1"/>
</dbReference>
<keyword evidence="19" id="KW-1185">Reference proteome</keyword>
<sequence>MISLAKFTDKSVSEIPEQESIMSNGRFPFPVPFGWFQVAFEHDVQPGEIKPMRYFGRDLVLWRSESGELHLQDAYCPHLGGNFGVLGKVVGELIQCPFHHWQFNGEGQVAHIPYARQLNQKACVRTYPLDVRYGLVMAWYHPEGAAPTYDLPEIPEFDDKEYVAPIVTRHEIRTCLQEMAENTADGAHFVTIHNHPGSAEYDRFDFDGPNMIMESRQKFPSSGGPVEGTLNSHSTGFGWGVVRYHTLIEVCMLTTNVPVDEETVVQYFHVAYRNPEGDAKIDRIGAAFNKEVNRQLTDDIPMWENKVYMPRPNLCDGDGPIAKFRKWASQFYAEQQNAA</sequence>
<keyword evidence="11" id="KW-0472">Membrane</keyword>
<keyword evidence="4" id="KW-0812">Transmembrane</keyword>
<dbReference type="GO" id="GO:0046872">
    <property type="term" value="F:metal ion binding"/>
    <property type="evidence" value="ECO:0007669"/>
    <property type="project" value="UniProtKB-KW"/>
</dbReference>
<comment type="pathway">
    <text evidence="3">Hormone biosynthesis.</text>
</comment>
<dbReference type="InterPro" id="IPR017941">
    <property type="entry name" value="Rieske_2Fe-2S"/>
</dbReference>
<dbReference type="PANTHER" id="PTHR21266">
    <property type="entry name" value="IRON-SULFUR DOMAIN CONTAINING PROTEIN"/>
    <property type="match status" value="1"/>
</dbReference>
<organism evidence="18 19">
    <name type="scientific">Parahaliea maris</name>
    <dbReference type="NCBI Taxonomy" id="2716870"/>
    <lineage>
        <taxon>Bacteria</taxon>
        <taxon>Pseudomonadati</taxon>
        <taxon>Pseudomonadota</taxon>
        <taxon>Gammaproteobacteria</taxon>
        <taxon>Cellvibrionales</taxon>
        <taxon>Halieaceae</taxon>
        <taxon>Parahaliea</taxon>
    </lineage>
</organism>
<keyword evidence="6" id="KW-0479">Metal-binding</keyword>
<evidence type="ECO:0000256" key="3">
    <source>
        <dbReference type="ARBA" id="ARBA00004972"/>
    </source>
</evidence>
<name>A0A5C9A7Z5_9GAMM</name>
<comment type="catalytic activity">
    <reaction evidence="16">
        <text>cholesterol + NADPH + O2 + H(+) = 7-dehydrocholesterol + NADP(+) + 2 H2O</text>
        <dbReference type="Rhea" id="RHEA:45024"/>
        <dbReference type="ChEBI" id="CHEBI:15377"/>
        <dbReference type="ChEBI" id="CHEBI:15378"/>
        <dbReference type="ChEBI" id="CHEBI:15379"/>
        <dbReference type="ChEBI" id="CHEBI:16113"/>
        <dbReference type="ChEBI" id="CHEBI:17759"/>
        <dbReference type="ChEBI" id="CHEBI:57783"/>
        <dbReference type="ChEBI" id="CHEBI:58349"/>
        <dbReference type="EC" id="1.14.19.21"/>
    </reaction>
    <physiologicalReaction direction="left-to-right" evidence="16">
        <dbReference type="Rhea" id="RHEA:45025"/>
    </physiologicalReaction>
</comment>
<dbReference type="AlphaFoldDB" id="A0A5C9A7Z5"/>
<evidence type="ECO:0000256" key="4">
    <source>
        <dbReference type="ARBA" id="ARBA00022692"/>
    </source>
</evidence>